<organism evidence="2 3">
    <name type="scientific">Paracoccus aestuariivivens</name>
    <dbReference type="NCBI Taxonomy" id="1820333"/>
    <lineage>
        <taxon>Bacteria</taxon>
        <taxon>Pseudomonadati</taxon>
        <taxon>Pseudomonadota</taxon>
        <taxon>Alphaproteobacteria</taxon>
        <taxon>Rhodobacterales</taxon>
        <taxon>Paracoccaceae</taxon>
        <taxon>Paracoccus</taxon>
    </lineage>
</organism>
<feature type="transmembrane region" description="Helical" evidence="1">
    <location>
        <begin position="64"/>
        <end position="83"/>
    </location>
</feature>
<feature type="transmembrane region" description="Helical" evidence="1">
    <location>
        <begin position="114"/>
        <end position="135"/>
    </location>
</feature>
<name>A0A6L6JCM7_9RHOB</name>
<feature type="transmembrane region" description="Helical" evidence="1">
    <location>
        <begin position="243"/>
        <end position="261"/>
    </location>
</feature>
<feature type="transmembrane region" description="Helical" evidence="1">
    <location>
        <begin position="21"/>
        <end position="44"/>
    </location>
</feature>
<gene>
    <name evidence="2" type="ORF">GL286_11770</name>
</gene>
<proteinExistence type="predicted"/>
<dbReference type="AlphaFoldDB" id="A0A6L6JCM7"/>
<accession>A0A6L6JCM7</accession>
<feature type="transmembrane region" description="Helical" evidence="1">
    <location>
        <begin position="147"/>
        <end position="165"/>
    </location>
</feature>
<feature type="transmembrane region" description="Helical" evidence="1">
    <location>
        <begin position="218"/>
        <end position="237"/>
    </location>
</feature>
<dbReference type="Proteomes" id="UP000478183">
    <property type="component" value="Unassembled WGS sequence"/>
</dbReference>
<dbReference type="RefSeq" id="WP_155095765.1">
    <property type="nucleotide sequence ID" value="NZ_WMIE01000006.1"/>
</dbReference>
<dbReference type="InterPro" id="IPR010266">
    <property type="entry name" value="NnrS"/>
</dbReference>
<reference evidence="2 3" key="1">
    <citation type="submission" date="2019-11" db="EMBL/GenBank/DDBJ databases">
        <authorList>
            <person name="Dong K."/>
        </authorList>
    </citation>
    <scope>NUCLEOTIDE SEQUENCE [LARGE SCALE GENOMIC DNA]</scope>
    <source>
        <strain evidence="2 3">NBRC 111993</strain>
    </source>
</reference>
<comment type="caution">
    <text evidence="2">The sequence shown here is derived from an EMBL/GenBank/DDBJ whole genome shotgun (WGS) entry which is preliminary data.</text>
</comment>
<keyword evidence="1" id="KW-1133">Transmembrane helix</keyword>
<evidence type="ECO:0000313" key="3">
    <source>
        <dbReference type="Proteomes" id="UP000478183"/>
    </source>
</evidence>
<dbReference type="EMBL" id="WMIE01000006">
    <property type="protein sequence ID" value="MTH78407.1"/>
    <property type="molecule type" value="Genomic_DNA"/>
</dbReference>
<feature type="transmembrane region" description="Helical" evidence="1">
    <location>
        <begin position="307"/>
        <end position="326"/>
    </location>
</feature>
<feature type="transmembrane region" description="Helical" evidence="1">
    <location>
        <begin position="281"/>
        <end position="301"/>
    </location>
</feature>
<feature type="transmembrane region" description="Helical" evidence="1">
    <location>
        <begin position="177"/>
        <end position="198"/>
    </location>
</feature>
<feature type="transmembrane region" description="Helical" evidence="1">
    <location>
        <begin position="371"/>
        <end position="389"/>
    </location>
</feature>
<feature type="transmembrane region" description="Helical" evidence="1">
    <location>
        <begin position="338"/>
        <end position="359"/>
    </location>
</feature>
<dbReference type="OrthoDB" id="9770040at2"/>
<keyword evidence="1" id="KW-0812">Transmembrane</keyword>
<protein>
    <submittedName>
        <fullName evidence="2">Short-chain dehydrogenase</fullName>
    </submittedName>
</protein>
<evidence type="ECO:0000256" key="1">
    <source>
        <dbReference type="SAM" id="Phobius"/>
    </source>
</evidence>
<keyword evidence="1" id="KW-0472">Membrane</keyword>
<sequence length="404" mass="43377">MAGMAEKMRNFTGPALFSHGFRPFFLLAALWAVGAMLLWIPMMMGHEPLAIGFDLFSWHAHEFLFGYLGAVIAGFVLTAVPNWTGRLPVMGWPLAGLVGLWLAGRLAMACSAHLPWLVTALVDLSLTVALVCFIAREIWRGKNWRNLPVVGLIALYGLANAGFHVQEHIASPAYESWAMRLGLAAALLLIALIGGRIIPSFTRNWLASRQSRVLPAPFGRADAAILGVTGLTLAGFVGWPEATATHLLMLLAGVLHLWRVLRWCGWQVRSEPLLWVLHKAYGLLALGFLAEGVAGFGLMPVPTARHIWLEGAIGLMTLAVMCRATLGHTGRELHAGPATLAIFVAMLVSVTARVVAGLAGNATGLMHLSGGLWIMAFAGFAAIYGPALIRPRLAKKQPSGTARA</sequence>
<keyword evidence="3" id="KW-1185">Reference proteome</keyword>
<evidence type="ECO:0000313" key="2">
    <source>
        <dbReference type="EMBL" id="MTH78407.1"/>
    </source>
</evidence>
<feature type="transmembrane region" description="Helical" evidence="1">
    <location>
        <begin position="90"/>
        <end position="108"/>
    </location>
</feature>
<dbReference type="Pfam" id="PF05940">
    <property type="entry name" value="NnrS"/>
    <property type="match status" value="1"/>
</dbReference>